<keyword evidence="2 4" id="KW-0808">Transferase</keyword>
<dbReference type="EMBL" id="QYRT01000063">
    <property type="protein sequence ID" value="TIH29062.1"/>
    <property type="molecule type" value="Genomic_DNA"/>
</dbReference>
<dbReference type="Pfam" id="PF17668">
    <property type="entry name" value="Acetyltransf_17"/>
    <property type="match status" value="1"/>
</dbReference>
<dbReference type="SUPFAM" id="SSF55729">
    <property type="entry name" value="Acyl-CoA N-acyltransferases (Nat)"/>
    <property type="match status" value="1"/>
</dbReference>
<dbReference type="RefSeq" id="WP_136643706.1">
    <property type="nucleotide sequence ID" value="NZ_QYRT01000063.1"/>
</dbReference>
<comment type="subunit">
    <text evidence="4">Homohexamer; trimer of dimers.</text>
</comment>
<evidence type="ECO:0000259" key="5">
    <source>
        <dbReference type="PROSITE" id="PS51186"/>
    </source>
</evidence>
<dbReference type="Proteomes" id="UP000306192">
    <property type="component" value="Unassembled WGS sequence"/>
</dbReference>
<feature type="binding site" evidence="4">
    <location>
        <begin position="128"/>
        <end position="129"/>
    </location>
    <ligand>
        <name>acetyl-CoA</name>
        <dbReference type="ChEBI" id="CHEBI:57288"/>
    </ligand>
</feature>
<dbReference type="GO" id="GO:0030649">
    <property type="term" value="P:aminoglycoside antibiotic catabolic process"/>
    <property type="evidence" value="ECO:0007669"/>
    <property type="project" value="TreeGrafter"/>
</dbReference>
<dbReference type="InterPro" id="IPR051554">
    <property type="entry name" value="Acetyltransferase_Eis"/>
</dbReference>
<feature type="active site" description="Proton donor" evidence="4">
    <location>
        <position position="133"/>
    </location>
</feature>
<dbReference type="SUPFAM" id="SSF55718">
    <property type="entry name" value="SCP-like"/>
    <property type="match status" value="1"/>
</dbReference>
<dbReference type="OrthoDB" id="8399956at2"/>
<dbReference type="GO" id="GO:0034069">
    <property type="term" value="F:aminoglycoside N-acetyltransferase activity"/>
    <property type="evidence" value="ECO:0007669"/>
    <property type="project" value="TreeGrafter"/>
</dbReference>
<dbReference type="PROSITE" id="PS51186">
    <property type="entry name" value="GNAT"/>
    <property type="match status" value="1"/>
</dbReference>
<dbReference type="Pfam" id="PF13527">
    <property type="entry name" value="Acetyltransf_9"/>
    <property type="match status" value="1"/>
</dbReference>
<dbReference type="PANTHER" id="PTHR37817:SF1">
    <property type="entry name" value="N-ACETYLTRANSFERASE EIS"/>
    <property type="match status" value="1"/>
</dbReference>
<evidence type="ECO:0000256" key="2">
    <source>
        <dbReference type="ARBA" id="ARBA00022679"/>
    </source>
</evidence>
<dbReference type="InterPro" id="IPR036527">
    <property type="entry name" value="SCP2_sterol-bd_dom_sf"/>
</dbReference>
<comment type="similarity">
    <text evidence="1 4">Belongs to the acetyltransferase Eis family.</text>
</comment>
<dbReference type="Gene3D" id="3.30.1050.10">
    <property type="entry name" value="SCP2 sterol-binding domain"/>
    <property type="match status" value="1"/>
</dbReference>
<evidence type="ECO:0000313" key="7">
    <source>
        <dbReference type="Proteomes" id="UP000306192"/>
    </source>
</evidence>
<feature type="domain" description="N-acetyltransferase" evidence="5">
    <location>
        <begin position="7"/>
        <end position="160"/>
    </location>
</feature>
<evidence type="ECO:0000256" key="1">
    <source>
        <dbReference type="ARBA" id="ARBA00009213"/>
    </source>
</evidence>
<protein>
    <submittedName>
        <fullName evidence="6">GNAT family N-acetyltransferase</fullName>
    </submittedName>
</protein>
<comment type="caution">
    <text evidence="6">The sequence shown here is derived from an EMBL/GenBank/DDBJ whole genome shotgun (WGS) entry which is preliminary data.</text>
</comment>
<dbReference type="InterPro" id="IPR041380">
    <property type="entry name" value="Acetyltransf_17"/>
</dbReference>
<dbReference type="Gene3D" id="3.40.630.30">
    <property type="match status" value="2"/>
</dbReference>
<keyword evidence="3 4" id="KW-0012">Acyltransferase</keyword>
<keyword evidence="7" id="KW-1185">Reference proteome</keyword>
<dbReference type="AlphaFoldDB" id="A0A4T2BFN6"/>
<name>A0A4T2BFN6_9MICO</name>
<sequence length="416" mass="44763">MGSTDDYSFRTFPAAAADPATNTWIQAERRGFHDTRATDEQLARTADHLVTDRRQLTGAYRGDELAATFAAFESTLNVGPNTLLPVSLVSNVTVRPTHRRNGILRRMMTDHLREAAAAGLAIAALTVSEATIYRRFGFGVATWVSHVALTTDARFRMLGEPRGRCELIEAADLATLGPQVFAAFHAAHPGSVDRHAATWNRVTGAATEKDDANPGVYAAAHYDEAGQVDGYVSYLFKGWDTAPQTLEVIDLVAADDNAYLGLWEFLASVDLVERIEWEAAPADDPLRWAVDNWRSLALTGLEDLLWIRVLDVVAAFEARAYVGSGSMVLQVTDALGYANGTYRFAVADGQATVTRDDSAAPDVSVEAPTLGSLYLGGVDAVTLAAAGQLVQHTPNAALRVRALLAPVASVYGSTHF</sequence>
<evidence type="ECO:0000256" key="3">
    <source>
        <dbReference type="ARBA" id="ARBA00023315"/>
    </source>
</evidence>
<dbReference type="Pfam" id="PF13530">
    <property type="entry name" value="SCP2_2"/>
    <property type="match status" value="1"/>
</dbReference>
<dbReference type="InterPro" id="IPR016181">
    <property type="entry name" value="Acyl_CoA_acyltransferase"/>
</dbReference>
<dbReference type="InterPro" id="IPR025559">
    <property type="entry name" value="Eis_dom"/>
</dbReference>
<feature type="active site" description="Proton acceptor; via carboxylate" evidence="4">
    <location>
        <position position="416"/>
    </location>
</feature>
<dbReference type="InterPro" id="IPR022902">
    <property type="entry name" value="NAcTrfase_Eis"/>
</dbReference>
<dbReference type="InterPro" id="IPR000182">
    <property type="entry name" value="GNAT_dom"/>
</dbReference>
<organism evidence="6 7">
    <name type="scientific">Subtercola vilae</name>
    <dbReference type="NCBI Taxonomy" id="2056433"/>
    <lineage>
        <taxon>Bacteria</taxon>
        <taxon>Bacillati</taxon>
        <taxon>Actinomycetota</taxon>
        <taxon>Actinomycetes</taxon>
        <taxon>Micrococcales</taxon>
        <taxon>Microbacteriaceae</taxon>
        <taxon>Subtercola</taxon>
    </lineage>
</organism>
<evidence type="ECO:0000256" key="4">
    <source>
        <dbReference type="HAMAP-Rule" id="MF_01812"/>
    </source>
</evidence>
<accession>A0A4T2BFN6</accession>
<reference evidence="6 7" key="1">
    <citation type="journal article" date="2019" name="Microorganisms">
        <title>Systematic Affiliation and Genome Analysis of Subtercola vilae DB165(T) with Particular Emphasis on Cold Adaptation of an Isolate from a High-Altitude Cold Volcano Lake.</title>
        <authorList>
            <person name="Villalobos A.S."/>
            <person name="Wiese J."/>
            <person name="Imhoff J.F."/>
            <person name="Dorador C."/>
            <person name="Keller A."/>
            <person name="Hentschel U."/>
        </authorList>
    </citation>
    <scope>NUCLEOTIDE SEQUENCE [LARGE SCALE GENOMIC DNA]</scope>
    <source>
        <strain evidence="6 7">DB165</strain>
    </source>
</reference>
<feature type="binding site" evidence="4">
    <location>
        <begin position="100"/>
        <end position="105"/>
    </location>
    <ligand>
        <name>acetyl-CoA</name>
        <dbReference type="ChEBI" id="CHEBI:57288"/>
    </ligand>
</feature>
<dbReference type="PANTHER" id="PTHR37817">
    <property type="entry name" value="N-ACETYLTRANSFERASE EIS"/>
    <property type="match status" value="1"/>
</dbReference>
<dbReference type="HAMAP" id="MF_01812">
    <property type="entry name" value="Eis"/>
    <property type="match status" value="1"/>
</dbReference>
<proteinExistence type="inferred from homology"/>
<feature type="binding site" evidence="4">
    <location>
        <begin position="92"/>
        <end position="94"/>
    </location>
    <ligand>
        <name>acetyl-CoA</name>
        <dbReference type="ChEBI" id="CHEBI:57288"/>
    </ligand>
</feature>
<gene>
    <name evidence="6" type="ORF">D4765_18080</name>
</gene>
<evidence type="ECO:0000313" key="6">
    <source>
        <dbReference type="EMBL" id="TIH29062.1"/>
    </source>
</evidence>